<evidence type="ECO:0000256" key="1">
    <source>
        <dbReference type="SAM" id="MobiDB-lite"/>
    </source>
</evidence>
<keyword evidence="2" id="KW-0812">Transmembrane</keyword>
<comment type="caution">
    <text evidence="3">The sequence shown here is derived from an EMBL/GenBank/DDBJ whole genome shotgun (WGS) entry which is preliminary data.</text>
</comment>
<feature type="region of interest" description="Disordered" evidence="1">
    <location>
        <begin position="386"/>
        <end position="441"/>
    </location>
</feature>
<keyword evidence="2" id="KW-1133">Transmembrane helix</keyword>
<dbReference type="PANTHER" id="PTHR28077">
    <property type="entry name" value="INOSITOL PHOSPHORYLCERAMIDE SYNTHASE REGULATORY SUBUNIT KEI1"/>
    <property type="match status" value="1"/>
</dbReference>
<accession>A0A2S6CA14</accession>
<feature type="compositionally biased region" description="Basic and acidic residues" evidence="1">
    <location>
        <begin position="386"/>
        <end position="405"/>
    </location>
</feature>
<dbReference type="GO" id="GO:0070917">
    <property type="term" value="F:inositol phosphoceramide synthase regulator activity"/>
    <property type="evidence" value="ECO:0007669"/>
    <property type="project" value="InterPro"/>
</dbReference>
<evidence type="ECO:0008006" key="5">
    <source>
        <dbReference type="Google" id="ProtNLM"/>
    </source>
</evidence>
<dbReference type="Proteomes" id="UP000237631">
    <property type="component" value="Unassembled WGS sequence"/>
</dbReference>
<dbReference type="PANTHER" id="PTHR28077:SF1">
    <property type="entry name" value="INOSITOL PHOSPHORYLCERAMIDE SYNTHASE REGULATORY SUBUNIT KEI1"/>
    <property type="match status" value="1"/>
</dbReference>
<feature type="transmembrane region" description="Helical" evidence="2">
    <location>
        <begin position="130"/>
        <end position="150"/>
    </location>
</feature>
<feature type="compositionally biased region" description="Polar residues" evidence="1">
    <location>
        <begin position="343"/>
        <end position="355"/>
    </location>
</feature>
<evidence type="ECO:0000256" key="2">
    <source>
        <dbReference type="SAM" id="Phobius"/>
    </source>
</evidence>
<evidence type="ECO:0000313" key="3">
    <source>
        <dbReference type="EMBL" id="PPJ56560.1"/>
    </source>
</evidence>
<feature type="region of interest" description="Disordered" evidence="1">
    <location>
        <begin position="336"/>
        <end position="361"/>
    </location>
</feature>
<reference evidence="4" key="1">
    <citation type="journal article" date="2017" name="bioRxiv">
        <title>Conservation of a gene cluster reveals novel cercosporin biosynthetic mechanisms and extends production to the genus Colletotrichum.</title>
        <authorList>
            <person name="de Jonge R."/>
            <person name="Ebert M.K."/>
            <person name="Huitt-Roehl C.R."/>
            <person name="Pal P."/>
            <person name="Suttle J.C."/>
            <person name="Spanner R.E."/>
            <person name="Neubauer J.D."/>
            <person name="Jurick W.M.II."/>
            <person name="Stott K.A."/>
            <person name="Secor G.A."/>
            <person name="Thomma B.P.H.J."/>
            <person name="Van de Peer Y."/>
            <person name="Townsend C.A."/>
            <person name="Bolton M.D."/>
        </authorList>
    </citation>
    <scope>NUCLEOTIDE SEQUENCE [LARGE SCALE GENOMIC DNA]</scope>
    <source>
        <strain evidence="4">CBS538.71</strain>
    </source>
</reference>
<name>A0A2S6CA14_9PEZI</name>
<dbReference type="InterPro" id="IPR013862">
    <property type="entry name" value="Kei1"/>
</dbReference>
<dbReference type="EMBL" id="PNEN01000516">
    <property type="protein sequence ID" value="PPJ56560.1"/>
    <property type="molecule type" value="Genomic_DNA"/>
</dbReference>
<dbReference type="OrthoDB" id="3338076at2759"/>
<feature type="transmembrane region" description="Helical" evidence="2">
    <location>
        <begin position="300"/>
        <end position="321"/>
    </location>
</feature>
<evidence type="ECO:0000313" key="4">
    <source>
        <dbReference type="Proteomes" id="UP000237631"/>
    </source>
</evidence>
<dbReference type="STRING" id="357750.A0A2S6CA14"/>
<keyword evidence="4" id="KW-1185">Reference proteome</keyword>
<organism evidence="3 4">
    <name type="scientific">Cercospora berteroae</name>
    <dbReference type="NCBI Taxonomy" id="357750"/>
    <lineage>
        <taxon>Eukaryota</taxon>
        <taxon>Fungi</taxon>
        <taxon>Dikarya</taxon>
        <taxon>Ascomycota</taxon>
        <taxon>Pezizomycotina</taxon>
        <taxon>Dothideomycetes</taxon>
        <taxon>Dothideomycetidae</taxon>
        <taxon>Mycosphaerellales</taxon>
        <taxon>Mycosphaerellaceae</taxon>
        <taxon>Cercospora</taxon>
    </lineage>
</organism>
<dbReference type="GO" id="GO:0070916">
    <property type="term" value="C:inositol phosphoceramide synthase complex"/>
    <property type="evidence" value="ECO:0007669"/>
    <property type="project" value="TreeGrafter"/>
</dbReference>
<dbReference type="GO" id="GO:0000139">
    <property type="term" value="C:Golgi membrane"/>
    <property type="evidence" value="ECO:0007669"/>
    <property type="project" value="TreeGrafter"/>
</dbReference>
<feature type="region of interest" description="Disordered" evidence="1">
    <location>
        <begin position="49"/>
        <end position="69"/>
    </location>
</feature>
<feature type="transmembrane region" description="Helical" evidence="2">
    <location>
        <begin position="192"/>
        <end position="217"/>
    </location>
</feature>
<dbReference type="GO" id="GO:0006673">
    <property type="term" value="P:inositol phosphoceramide metabolic process"/>
    <property type="evidence" value="ECO:0007669"/>
    <property type="project" value="InterPro"/>
</dbReference>
<dbReference type="Pfam" id="PF08552">
    <property type="entry name" value="Kei1"/>
    <property type="match status" value="1"/>
</dbReference>
<feature type="transmembrane region" description="Helical" evidence="2">
    <location>
        <begin position="162"/>
        <end position="180"/>
    </location>
</feature>
<protein>
    <recommendedName>
        <fullName evidence="5">DUF1753 domain-containing protein</fullName>
    </recommendedName>
</protein>
<sequence>MGMHNTQPPFLVEKAISKHHPPSTLHAPQSPFVFRESYFARRSVVYVQHTERAPSTTDQPPGTRRPPNQAAVNVRRTEERHEHGALNTALPEATGMFLRVPSHGRTCFNPDLRASQSLLHFVSLRTATEFINFTLVINKVTGLYGILALLTGYELNWLQLSHYSYSLIVFGLLLYLMPSIRRPDQPLRNVALAYVYVIDTVVNGVYTALFGMGWFLLLSQHLEEPGKDNPLNKSNGVAGSGTMGDTAGFTNPEHNVSEVNVIAKPASGVLTGQEAVAYGAASGPAAIGGAVLQSDSMTSIALLALFTIVRVYFCLIVMSYARSILRQYVAQTSSSSMQYSTSETADSTMAPSPFSTDRLEGAGWRGKLGRSMLRFPSKRYWLGREETDGQSEWERATSGRFESGRKPLKIKVPETGVGERERRARSGTGPPPPVKVTKGPE</sequence>
<gene>
    <name evidence="3" type="ORF">CBER1_03886</name>
</gene>
<dbReference type="AlphaFoldDB" id="A0A2S6CA14"/>
<proteinExistence type="predicted"/>
<keyword evidence="2" id="KW-0472">Membrane</keyword>